<gene>
    <name evidence="2" type="ORF">VC34_30225</name>
</gene>
<dbReference type="AlphaFoldDB" id="A0A0F4SPX4"/>
<dbReference type="Proteomes" id="UP000033500">
    <property type="component" value="Unassembled WGS sequence"/>
</dbReference>
<feature type="non-terminal residue" evidence="2">
    <location>
        <position position="1"/>
    </location>
</feature>
<accession>A0A0F4SPX4</accession>
<dbReference type="InterPro" id="IPR046779">
    <property type="entry name" value="LapA_adhesin_dom"/>
</dbReference>
<proteinExistence type="predicted"/>
<organism evidence="2 3">
    <name type="scientific">Pseudomonas fluorescens</name>
    <dbReference type="NCBI Taxonomy" id="294"/>
    <lineage>
        <taxon>Bacteria</taxon>
        <taxon>Pseudomonadati</taxon>
        <taxon>Pseudomonadota</taxon>
        <taxon>Gammaproteobacteria</taxon>
        <taxon>Pseudomonadales</taxon>
        <taxon>Pseudomonadaceae</taxon>
        <taxon>Pseudomonas</taxon>
    </lineage>
</organism>
<evidence type="ECO:0000259" key="1">
    <source>
        <dbReference type="Pfam" id="PF20579"/>
    </source>
</evidence>
<dbReference type="EMBL" id="LACD01000062">
    <property type="protein sequence ID" value="KJZ33127.1"/>
    <property type="molecule type" value="Genomic_DNA"/>
</dbReference>
<evidence type="ECO:0000313" key="3">
    <source>
        <dbReference type="Proteomes" id="UP000033500"/>
    </source>
</evidence>
<reference evidence="2 3" key="1">
    <citation type="submission" date="2015-03" db="EMBL/GenBank/DDBJ databases">
        <title>Comparative genomics of Pseudomonas insights into diversity of traits involved in vanlence and defense.</title>
        <authorList>
            <person name="Qin Y."/>
        </authorList>
    </citation>
    <scope>NUCLEOTIDE SEQUENCE [LARGE SCALE GENOMIC DNA]</scope>
    <source>
        <strain evidence="2 3">C3</strain>
    </source>
</reference>
<comment type="caution">
    <text evidence="2">The sequence shown here is derived from an EMBL/GenBank/DDBJ whole genome shotgun (WGS) entry which is preliminary data.</text>
</comment>
<feature type="non-terminal residue" evidence="2">
    <location>
        <position position="76"/>
    </location>
</feature>
<feature type="domain" description="LapA adhesin" evidence="1">
    <location>
        <begin position="1"/>
        <end position="57"/>
    </location>
</feature>
<dbReference type="RefSeq" id="WP_046049889.1">
    <property type="nucleotide sequence ID" value="NZ_LACD01000062.1"/>
</dbReference>
<evidence type="ECO:0000313" key="2">
    <source>
        <dbReference type="EMBL" id="KJZ33127.1"/>
    </source>
</evidence>
<dbReference type="Pfam" id="PF20579">
    <property type="entry name" value="LapA"/>
    <property type="match status" value="1"/>
</dbReference>
<protein>
    <recommendedName>
        <fullName evidence="1">LapA adhesin domain-containing protein</fullName>
    </recommendedName>
</protein>
<name>A0A0F4SPX4_PSEFL</name>
<sequence length="76" mass="7459">ITIAANATSGSVTVKAPADDVYKDAGKVEATIKDASGGNFENLVTSPTAAVTEVTDTINTSTVSLTANGTVAEGGT</sequence>